<feature type="compositionally biased region" description="Basic and acidic residues" evidence="1">
    <location>
        <begin position="223"/>
        <end position="258"/>
    </location>
</feature>
<gene>
    <name evidence="2" type="ORF">Cgig2_010662</name>
</gene>
<protein>
    <submittedName>
        <fullName evidence="2">Uncharacterized protein</fullName>
    </submittedName>
</protein>
<feature type="compositionally biased region" description="Basic and acidic residues" evidence="1">
    <location>
        <begin position="274"/>
        <end position="295"/>
    </location>
</feature>
<evidence type="ECO:0000313" key="3">
    <source>
        <dbReference type="Proteomes" id="UP001153076"/>
    </source>
</evidence>
<comment type="caution">
    <text evidence="2">The sequence shown here is derived from an EMBL/GenBank/DDBJ whole genome shotgun (WGS) entry which is preliminary data.</text>
</comment>
<feature type="compositionally biased region" description="Polar residues" evidence="1">
    <location>
        <begin position="173"/>
        <end position="186"/>
    </location>
</feature>
<reference evidence="2" key="1">
    <citation type="submission" date="2022-04" db="EMBL/GenBank/DDBJ databases">
        <title>Carnegiea gigantea Genome sequencing and assembly v2.</title>
        <authorList>
            <person name="Copetti D."/>
            <person name="Sanderson M.J."/>
            <person name="Burquez A."/>
            <person name="Wojciechowski M.F."/>
        </authorList>
    </citation>
    <scope>NUCLEOTIDE SEQUENCE</scope>
    <source>
        <strain evidence="2">SGP5-SGP5p</strain>
        <tissue evidence="2">Aerial part</tissue>
    </source>
</reference>
<proteinExistence type="predicted"/>
<feature type="region of interest" description="Disordered" evidence="1">
    <location>
        <begin position="173"/>
        <end position="204"/>
    </location>
</feature>
<evidence type="ECO:0000256" key="1">
    <source>
        <dbReference type="SAM" id="MobiDB-lite"/>
    </source>
</evidence>
<accession>A0A9Q1GY50</accession>
<organism evidence="2 3">
    <name type="scientific">Carnegiea gigantea</name>
    <dbReference type="NCBI Taxonomy" id="171969"/>
    <lineage>
        <taxon>Eukaryota</taxon>
        <taxon>Viridiplantae</taxon>
        <taxon>Streptophyta</taxon>
        <taxon>Embryophyta</taxon>
        <taxon>Tracheophyta</taxon>
        <taxon>Spermatophyta</taxon>
        <taxon>Magnoliopsida</taxon>
        <taxon>eudicotyledons</taxon>
        <taxon>Gunneridae</taxon>
        <taxon>Pentapetalae</taxon>
        <taxon>Caryophyllales</taxon>
        <taxon>Cactineae</taxon>
        <taxon>Cactaceae</taxon>
        <taxon>Cactoideae</taxon>
        <taxon>Echinocereeae</taxon>
        <taxon>Carnegiea</taxon>
    </lineage>
</organism>
<dbReference type="Proteomes" id="UP001153076">
    <property type="component" value="Unassembled WGS sequence"/>
</dbReference>
<evidence type="ECO:0000313" key="2">
    <source>
        <dbReference type="EMBL" id="KAJ8427649.1"/>
    </source>
</evidence>
<name>A0A9Q1GY50_9CARY</name>
<dbReference type="AlphaFoldDB" id="A0A9Q1GY50"/>
<keyword evidence="3" id="KW-1185">Reference proteome</keyword>
<dbReference type="EMBL" id="JAKOGI010001119">
    <property type="protein sequence ID" value="KAJ8427649.1"/>
    <property type="molecule type" value="Genomic_DNA"/>
</dbReference>
<feature type="region of interest" description="Disordered" evidence="1">
    <location>
        <begin position="223"/>
        <end position="301"/>
    </location>
</feature>
<sequence length="301" mass="33953">MTTCSFSSLATQLNEAQTKAIRSMRFASFLKVDLNGSKNQYCGKSVLKYVKDVNWIASLAYCQFALSKLISSVRHYKESKATKGTFIVLIWSSQSFNRSSNQTRMMVVFPFSLTLALREPDSEAQISAATSVADASVNVKKEEQRENVLMNQAKKEMKKDDCITSFSLGLELSQSDSQSPVPQTTFVPDPKIAGEKHDGNEDDDDVAPLLFLLRNTSQANRDLSFKKSTENKSKAGDKPSFKKGDFICKKSKLAERENSNLGPWREWSTSRPSTVDRKKESKRELRLRDIDETREWPTNTS</sequence>